<dbReference type="Pfam" id="PF13511">
    <property type="entry name" value="DUF4124"/>
    <property type="match status" value="1"/>
</dbReference>
<feature type="transmembrane region" description="Helical" evidence="1">
    <location>
        <begin position="105"/>
        <end position="122"/>
    </location>
</feature>
<sequence length="179" mass="19756">MQYRILLICLCVVLGHGTVSELWSATIYSYIDDQGNPVFTDSPETIPEKYRTKVKLHEQPDSATKAPSKLPSVQQKLQGQAKSLGWNIPSFQGEMKNLRLGEAPLLNYAGIAAIVLLLMMYFSRESPMIRLLALALLIVLGIGTPVLMYLGDDGPMGMMKKKAVASGQAHQDRLQQVPQ</sequence>
<keyword evidence="1" id="KW-1133">Transmembrane helix</keyword>
<gene>
    <name evidence="3" type="ORF">Nkreftii_001653</name>
</gene>
<keyword evidence="1" id="KW-0812">Transmembrane</keyword>
<keyword evidence="1" id="KW-0472">Membrane</keyword>
<dbReference type="AlphaFoldDB" id="A0A7S8FDN9"/>
<feature type="domain" description="DUF4124" evidence="2">
    <location>
        <begin position="24"/>
        <end position="68"/>
    </location>
</feature>
<dbReference type="Proteomes" id="UP000593737">
    <property type="component" value="Chromosome"/>
</dbReference>
<proteinExistence type="predicted"/>
<name>A0A7S8FDN9_9BACT</name>
<feature type="transmembrane region" description="Helical" evidence="1">
    <location>
        <begin position="129"/>
        <end position="150"/>
    </location>
</feature>
<reference evidence="3 4" key="1">
    <citation type="journal article" date="2020" name="ISME J.">
        <title>Enrichment and physiological characterization of a novel comammox Nitrospira indicates ammonium inhibition of complete nitrification.</title>
        <authorList>
            <person name="Sakoula D."/>
            <person name="Koch H."/>
            <person name="Frank J."/>
            <person name="Jetten M.S.M."/>
            <person name="van Kessel M.A.H.J."/>
            <person name="Lucker S."/>
        </authorList>
    </citation>
    <scope>NUCLEOTIDE SEQUENCE [LARGE SCALE GENOMIC DNA]</scope>
    <source>
        <strain evidence="3">Comreactor17</strain>
    </source>
</reference>
<accession>A0A7S8FDN9</accession>
<dbReference type="KEGG" id="nkf:Nkreftii_001653"/>
<dbReference type="InterPro" id="IPR025392">
    <property type="entry name" value="DUF4124"/>
</dbReference>
<evidence type="ECO:0000313" key="3">
    <source>
        <dbReference type="EMBL" id="QPD03879.1"/>
    </source>
</evidence>
<dbReference type="EMBL" id="CP047423">
    <property type="protein sequence ID" value="QPD03879.1"/>
    <property type="molecule type" value="Genomic_DNA"/>
</dbReference>
<protein>
    <recommendedName>
        <fullName evidence="2">DUF4124 domain-containing protein</fullName>
    </recommendedName>
</protein>
<evidence type="ECO:0000313" key="4">
    <source>
        <dbReference type="Proteomes" id="UP000593737"/>
    </source>
</evidence>
<evidence type="ECO:0000256" key="1">
    <source>
        <dbReference type="SAM" id="Phobius"/>
    </source>
</evidence>
<organism evidence="3 4">
    <name type="scientific">Candidatus Nitrospira kreftii</name>
    <dbReference type="NCBI Taxonomy" id="2652173"/>
    <lineage>
        <taxon>Bacteria</taxon>
        <taxon>Pseudomonadati</taxon>
        <taxon>Nitrospirota</taxon>
        <taxon>Nitrospiria</taxon>
        <taxon>Nitrospirales</taxon>
        <taxon>Nitrospiraceae</taxon>
        <taxon>Nitrospira</taxon>
    </lineage>
</organism>
<evidence type="ECO:0000259" key="2">
    <source>
        <dbReference type="Pfam" id="PF13511"/>
    </source>
</evidence>